<feature type="transmembrane region" description="Helical" evidence="1">
    <location>
        <begin position="20"/>
        <end position="45"/>
    </location>
</feature>
<keyword evidence="1" id="KW-0472">Membrane</keyword>
<keyword evidence="3" id="KW-1185">Reference proteome</keyword>
<dbReference type="EMBL" id="FRDL01000007">
    <property type="protein sequence ID" value="SHN70909.1"/>
    <property type="molecule type" value="Genomic_DNA"/>
</dbReference>
<reference evidence="2 3" key="1">
    <citation type="submission" date="2016-12" db="EMBL/GenBank/DDBJ databases">
        <authorList>
            <person name="Song W.-J."/>
            <person name="Kurnit D.M."/>
        </authorList>
    </citation>
    <scope>NUCLEOTIDE SEQUENCE [LARGE SCALE GENOMIC DNA]</scope>
    <source>
        <strain evidence="2 3">CGMCC 1.10808</strain>
    </source>
</reference>
<organism evidence="2 3">
    <name type="scientific">Oceanicella actignis</name>
    <dbReference type="NCBI Taxonomy" id="1189325"/>
    <lineage>
        <taxon>Bacteria</taxon>
        <taxon>Pseudomonadati</taxon>
        <taxon>Pseudomonadota</taxon>
        <taxon>Alphaproteobacteria</taxon>
        <taxon>Rhodobacterales</taxon>
        <taxon>Paracoccaceae</taxon>
        <taxon>Oceanicella</taxon>
    </lineage>
</organism>
<dbReference type="Proteomes" id="UP000184066">
    <property type="component" value="Unassembled WGS sequence"/>
</dbReference>
<feature type="transmembrane region" description="Helical" evidence="1">
    <location>
        <begin position="57"/>
        <end position="84"/>
    </location>
</feature>
<evidence type="ECO:0000313" key="3">
    <source>
        <dbReference type="Proteomes" id="UP000184066"/>
    </source>
</evidence>
<protein>
    <submittedName>
        <fullName evidence="2">Uncharacterized protein</fullName>
    </submittedName>
</protein>
<name>A0A1M7TJH5_9RHOB</name>
<keyword evidence="1" id="KW-1133">Transmembrane helix</keyword>
<feature type="transmembrane region" description="Helical" evidence="1">
    <location>
        <begin position="91"/>
        <end position="113"/>
    </location>
</feature>
<feature type="transmembrane region" description="Helical" evidence="1">
    <location>
        <begin position="119"/>
        <end position="137"/>
    </location>
</feature>
<proteinExistence type="predicted"/>
<accession>A0A1M7TJH5</accession>
<dbReference type="STRING" id="1189325.SAMN04488119_10752"/>
<evidence type="ECO:0000313" key="2">
    <source>
        <dbReference type="EMBL" id="SHN70909.1"/>
    </source>
</evidence>
<gene>
    <name evidence="2" type="ORF">SAMN05216200_10751</name>
</gene>
<dbReference type="AlphaFoldDB" id="A0A1M7TJH5"/>
<dbReference type="RefSeq" id="WP_072747682.1">
    <property type="nucleotide sequence ID" value="NZ_FOHL01000007.1"/>
</dbReference>
<evidence type="ECO:0000256" key="1">
    <source>
        <dbReference type="SAM" id="Phobius"/>
    </source>
</evidence>
<keyword evidence="1" id="KW-0812">Transmembrane</keyword>
<sequence length="152" mass="15338">MAVFSNDWWPSQVRRPRLRLLAALALSPALAAIPAGLVGFVVAGLNLSDGGAVREQTAIVALSALGALLAFMGSFGLAAILALWATRRRSAGAFALAGAAAGALFLLATNLLVTGLTTTPAQMAAFALLGALTLLIARRIAGVRPPPEAPAG</sequence>